<sequence length="62" mass="6926">MFSFPKETWFLCFNTKQGVATILKRAERAGKLNKTSRNLVFSSRLLGSGTWVPLNHTGSPPT</sequence>
<evidence type="ECO:0000313" key="1">
    <source>
        <dbReference type="EMBL" id="CAA9412989.1"/>
    </source>
</evidence>
<organism evidence="1">
    <name type="scientific">uncultured Microcoleus sp</name>
    <dbReference type="NCBI Taxonomy" id="259945"/>
    <lineage>
        <taxon>Bacteria</taxon>
        <taxon>Bacillati</taxon>
        <taxon>Cyanobacteriota</taxon>
        <taxon>Cyanophyceae</taxon>
        <taxon>Oscillatoriophycideae</taxon>
        <taxon>Oscillatoriales</taxon>
        <taxon>Microcoleaceae</taxon>
        <taxon>Microcoleus</taxon>
        <taxon>environmental samples</taxon>
    </lineage>
</organism>
<dbReference type="EMBL" id="CADCTZ010001709">
    <property type="protein sequence ID" value="CAA9412989.1"/>
    <property type="molecule type" value="Genomic_DNA"/>
</dbReference>
<dbReference type="AlphaFoldDB" id="A0A6J4PD02"/>
<gene>
    <name evidence="1" type="ORF">AVDCRST_MAG84-6704</name>
</gene>
<reference evidence="1" key="1">
    <citation type="submission" date="2020-02" db="EMBL/GenBank/DDBJ databases">
        <authorList>
            <person name="Meier V. D."/>
        </authorList>
    </citation>
    <scope>NUCLEOTIDE SEQUENCE</scope>
    <source>
        <strain evidence="1">AVDCRST_MAG84</strain>
    </source>
</reference>
<protein>
    <submittedName>
        <fullName evidence="1">Uncharacterized protein</fullName>
    </submittedName>
</protein>
<proteinExistence type="predicted"/>
<accession>A0A6J4PD02</accession>
<name>A0A6J4PD02_9CYAN</name>